<evidence type="ECO:0000313" key="14">
    <source>
        <dbReference type="Proteomes" id="UP001209570"/>
    </source>
</evidence>
<evidence type="ECO:0000256" key="5">
    <source>
        <dbReference type="ARBA" id="ARBA00022801"/>
    </source>
</evidence>
<dbReference type="GO" id="GO:0004722">
    <property type="term" value="F:protein serine/threonine phosphatase activity"/>
    <property type="evidence" value="ECO:0007669"/>
    <property type="project" value="UniProtKB-EC"/>
</dbReference>
<dbReference type="SMART" id="SM00332">
    <property type="entry name" value="PP2Cc"/>
    <property type="match status" value="1"/>
</dbReference>
<sequence length="395" mass="43409">MGCTQSRNDTIDSVMLPRDFHESPLLPREPAQPARHTKRRRSLSEMVLHTGPNLAPAGPIRGSGTGHRDVFSVFAEHGLVLEREAAASCSPVSASHSAFSAATTASDTERTMVRGPIDQYFPSLQISYGAYSDKGMRKLNEDRQICTSQTVRDETVAYFGIYDGHNGAKVADYLTKHLHCTLFDRLRRSGWSGLKTTVEDTFAAVDEQIFHKQLDSGSTAISVLVRGRGRARPVSVIHTPETDSERERILTAKGVVVQGRIFGLLSVSRSFGDNDFKTSRGEYKDKFRGDLVTAIPDLMELTLSNDDEFLVLGCDGLFEVMQPQQVVDFVRAKLELHGEVQHACEELVSYAISIGSTDNVTAVVVCFNQTMSTENGLEDEVDRELSACSQVSADA</sequence>
<dbReference type="SUPFAM" id="SSF81606">
    <property type="entry name" value="PP2C-like"/>
    <property type="match status" value="1"/>
</dbReference>
<keyword evidence="14" id="KW-1185">Reference proteome</keyword>
<dbReference type="AlphaFoldDB" id="A0AAD5LBZ6"/>
<keyword evidence="6" id="KW-0460">Magnesium</keyword>
<accession>A0AAD5LBZ6</accession>
<evidence type="ECO:0000256" key="11">
    <source>
        <dbReference type="SAM" id="MobiDB-lite"/>
    </source>
</evidence>
<dbReference type="PANTHER" id="PTHR13832">
    <property type="entry name" value="PROTEIN PHOSPHATASE 2C"/>
    <property type="match status" value="1"/>
</dbReference>
<evidence type="ECO:0000256" key="10">
    <source>
        <dbReference type="ARBA" id="ARBA00048336"/>
    </source>
</evidence>
<comment type="catalytic activity">
    <reaction evidence="9">
        <text>O-phospho-L-seryl-[protein] + H2O = L-seryl-[protein] + phosphate</text>
        <dbReference type="Rhea" id="RHEA:20629"/>
        <dbReference type="Rhea" id="RHEA-COMP:9863"/>
        <dbReference type="Rhea" id="RHEA-COMP:11604"/>
        <dbReference type="ChEBI" id="CHEBI:15377"/>
        <dbReference type="ChEBI" id="CHEBI:29999"/>
        <dbReference type="ChEBI" id="CHEBI:43474"/>
        <dbReference type="ChEBI" id="CHEBI:83421"/>
        <dbReference type="EC" id="3.1.3.16"/>
    </reaction>
</comment>
<dbReference type="PROSITE" id="PS51746">
    <property type="entry name" value="PPM_2"/>
    <property type="match status" value="1"/>
</dbReference>
<proteinExistence type="inferred from homology"/>
<keyword evidence="8" id="KW-0464">Manganese</keyword>
<evidence type="ECO:0000256" key="8">
    <source>
        <dbReference type="ARBA" id="ARBA00023211"/>
    </source>
</evidence>
<evidence type="ECO:0000256" key="9">
    <source>
        <dbReference type="ARBA" id="ARBA00047761"/>
    </source>
</evidence>
<dbReference type="GO" id="GO:0046872">
    <property type="term" value="F:metal ion binding"/>
    <property type="evidence" value="ECO:0007669"/>
    <property type="project" value="UniProtKB-KW"/>
</dbReference>
<comment type="caution">
    <text evidence="13">The sequence shown here is derived from an EMBL/GenBank/DDBJ whole genome shotgun (WGS) entry which is preliminary data.</text>
</comment>
<organism evidence="13 14">
    <name type="scientific">Pythium insidiosum</name>
    <name type="common">Pythiosis disease agent</name>
    <dbReference type="NCBI Taxonomy" id="114742"/>
    <lineage>
        <taxon>Eukaryota</taxon>
        <taxon>Sar</taxon>
        <taxon>Stramenopiles</taxon>
        <taxon>Oomycota</taxon>
        <taxon>Peronosporomycetes</taxon>
        <taxon>Pythiales</taxon>
        <taxon>Pythiaceae</taxon>
        <taxon>Pythium</taxon>
    </lineage>
</organism>
<dbReference type="InterPro" id="IPR036457">
    <property type="entry name" value="PPM-type-like_dom_sf"/>
</dbReference>
<keyword evidence="7" id="KW-0904">Protein phosphatase</keyword>
<evidence type="ECO:0000313" key="13">
    <source>
        <dbReference type="EMBL" id="KAJ0395861.1"/>
    </source>
</evidence>
<evidence type="ECO:0000256" key="4">
    <source>
        <dbReference type="ARBA" id="ARBA00022723"/>
    </source>
</evidence>
<name>A0AAD5LBZ6_PYTIN</name>
<protein>
    <recommendedName>
        <fullName evidence="3">protein-serine/threonine phosphatase</fullName>
        <ecNumber evidence="3">3.1.3.16</ecNumber>
    </recommendedName>
</protein>
<dbReference type="EC" id="3.1.3.16" evidence="3"/>
<dbReference type="InterPro" id="IPR015655">
    <property type="entry name" value="PP2C"/>
</dbReference>
<dbReference type="Gene3D" id="3.60.40.10">
    <property type="entry name" value="PPM-type phosphatase domain"/>
    <property type="match status" value="2"/>
</dbReference>
<evidence type="ECO:0000259" key="12">
    <source>
        <dbReference type="PROSITE" id="PS51746"/>
    </source>
</evidence>
<evidence type="ECO:0000256" key="1">
    <source>
        <dbReference type="ARBA" id="ARBA00001936"/>
    </source>
</evidence>
<evidence type="ECO:0000256" key="6">
    <source>
        <dbReference type="ARBA" id="ARBA00022842"/>
    </source>
</evidence>
<feature type="region of interest" description="Disordered" evidence="11">
    <location>
        <begin position="1"/>
        <end position="42"/>
    </location>
</feature>
<dbReference type="PANTHER" id="PTHR13832:SF803">
    <property type="entry name" value="PROTEIN PHOSPHATASE 1G"/>
    <property type="match status" value="1"/>
</dbReference>
<reference evidence="13" key="1">
    <citation type="submission" date="2021-12" db="EMBL/GenBank/DDBJ databases">
        <title>Prjna785345.</title>
        <authorList>
            <person name="Rujirawat T."/>
            <person name="Krajaejun T."/>
        </authorList>
    </citation>
    <scope>NUCLEOTIDE SEQUENCE</scope>
    <source>
        <strain evidence="13">Pi057C3</strain>
    </source>
</reference>
<comment type="similarity">
    <text evidence="2">Belongs to the PP2C family.</text>
</comment>
<evidence type="ECO:0000256" key="7">
    <source>
        <dbReference type="ARBA" id="ARBA00022912"/>
    </source>
</evidence>
<feature type="domain" description="PPM-type phosphatase" evidence="12">
    <location>
        <begin position="127"/>
        <end position="367"/>
    </location>
</feature>
<dbReference type="Proteomes" id="UP001209570">
    <property type="component" value="Unassembled WGS sequence"/>
</dbReference>
<dbReference type="EMBL" id="JAKCXM010000322">
    <property type="protein sequence ID" value="KAJ0395861.1"/>
    <property type="molecule type" value="Genomic_DNA"/>
</dbReference>
<gene>
    <name evidence="13" type="ORF">P43SY_001729</name>
</gene>
<comment type="cofactor">
    <cofactor evidence="1">
        <name>Mn(2+)</name>
        <dbReference type="ChEBI" id="CHEBI:29035"/>
    </cofactor>
</comment>
<keyword evidence="4" id="KW-0479">Metal-binding</keyword>
<comment type="catalytic activity">
    <reaction evidence="10">
        <text>O-phospho-L-threonyl-[protein] + H2O = L-threonyl-[protein] + phosphate</text>
        <dbReference type="Rhea" id="RHEA:47004"/>
        <dbReference type="Rhea" id="RHEA-COMP:11060"/>
        <dbReference type="Rhea" id="RHEA-COMP:11605"/>
        <dbReference type="ChEBI" id="CHEBI:15377"/>
        <dbReference type="ChEBI" id="CHEBI:30013"/>
        <dbReference type="ChEBI" id="CHEBI:43474"/>
        <dbReference type="ChEBI" id="CHEBI:61977"/>
        <dbReference type="EC" id="3.1.3.16"/>
    </reaction>
</comment>
<dbReference type="CDD" id="cd00143">
    <property type="entry name" value="PP2Cc"/>
    <property type="match status" value="1"/>
</dbReference>
<dbReference type="Pfam" id="PF00481">
    <property type="entry name" value="PP2C"/>
    <property type="match status" value="1"/>
</dbReference>
<evidence type="ECO:0000256" key="2">
    <source>
        <dbReference type="ARBA" id="ARBA00006702"/>
    </source>
</evidence>
<keyword evidence="5" id="KW-0378">Hydrolase</keyword>
<dbReference type="InterPro" id="IPR001932">
    <property type="entry name" value="PPM-type_phosphatase-like_dom"/>
</dbReference>
<evidence type="ECO:0000256" key="3">
    <source>
        <dbReference type="ARBA" id="ARBA00013081"/>
    </source>
</evidence>